<accession>A0ACC0BZR0</accession>
<proteinExistence type="predicted"/>
<sequence length="187" mass="20774">MWGVVPCAHQCLVSTLSLGPLSALFVSSSSPLLYRSLPCLLLSSDFGLADRFEPTTKEEEEEEILTSGIRARNLLFFGALDGAGNRGKPRSEGTVEFLRTDYKNPTNKLLLFAILNMTILKIEINKFDAVLIQNKITPANCSPEEYPESWTGEVLTEKLGDAHSCLTLHLNDNVLREIDEKDNAFKI</sequence>
<dbReference type="Proteomes" id="UP001060085">
    <property type="component" value="Linkage Group LG02"/>
</dbReference>
<gene>
    <name evidence="1" type="ORF">M9H77_09022</name>
</gene>
<organism evidence="1 2">
    <name type="scientific">Catharanthus roseus</name>
    <name type="common">Madagascar periwinkle</name>
    <name type="synonym">Vinca rosea</name>
    <dbReference type="NCBI Taxonomy" id="4058"/>
    <lineage>
        <taxon>Eukaryota</taxon>
        <taxon>Viridiplantae</taxon>
        <taxon>Streptophyta</taxon>
        <taxon>Embryophyta</taxon>
        <taxon>Tracheophyta</taxon>
        <taxon>Spermatophyta</taxon>
        <taxon>Magnoliopsida</taxon>
        <taxon>eudicotyledons</taxon>
        <taxon>Gunneridae</taxon>
        <taxon>Pentapetalae</taxon>
        <taxon>asterids</taxon>
        <taxon>lamiids</taxon>
        <taxon>Gentianales</taxon>
        <taxon>Apocynaceae</taxon>
        <taxon>Rauvolfioideae</taxon>
        <taxon>Vinceae</taxon>
        <taxon>Catharanthinae</taxon>
        <taxon>Catharanthus</taxon>
    </lineage>
</organism>
<keyword evidence="2" id="KW-1185">Reference proteome</keyword>
<dbReference type="EMBL" id="CM044702">
    <property type="protein sequence ID" value="KAI5678072.1"/>
    <property type="molecule type" value="Genomic_DNA"/>
</dbReference>
<evidence type="ECO:0000313" key="2">
    <source>
        <dbReference type="Proteomes" id="UP001060085"/>
    </source>
</evidence>
<name>A0ACC0BZR0_CATRO</name>
<protein>
    <submittedName>
        <fullName evidence="1">Uncharacterized protein</fullName>
    </submittedName>
</protein>
<reference evidence="2" key="1">
    <citation type="journal article" date="2023" name="Nat. Plants">
        <title>Single-cell RNA sequencing provides a high-resolution roadmap for understanding the multicellular compartmentation of specialized metabolism.</title>
        <authorList>
            <person name="Sun S."/>
            <person name="Shen X."/>
            <person name="Li Y."/>
            <person name="Li Y."/>
            <person name="Wang S."/>
            <person name="Li R."/>
            <person name="Zhang H."/>
            <person name="Shen G."/>
            <person name="Guo B."/>
            <person name="Wei J."/>
            <person name="Xu J."/>
            <person name="St-Pierre B."/>
            <person name="Chen S."/>
            <person name="Sun C."/>
        </authorList>
    </citation>
    <scope>NUCLEOTIDE SEQUENCE [LARGE SCALE GENOMIC DNA]</scope>
</reference>
<comment type="caution">
    <text evidence="1">The sequence shown here is derived from an EMBL/GenBank/DDBJ whole genome shotgun (WGS) entry which is preliminary data.</text>
</comment>
<evidence type="ECO:0000313" key="1">
    <source>
        <dbReference type="EMBL" id="KAI5678072.1"/>
    </source>
</evidence>